<gene>
    <name evidence="7" type="ORF">L249_3154</name>
</gene>
<name>A0A367LSQ3_9HYPO</name>
<dbReference type="GO" id="GO:0005506">
    <property type="term" value="F:iron ion binding"/>
    <property type="evidence" value="ECO:0007669"/>
    <property type="project" value="InterPro"/>
</dbReference>
<dbReference type="Pfam" id="PF04116">
    <property type="entry name" value="FA_hydroxylase"/>
    <property type="match status" value="1"/>
</dbReference>
<keyword evidence="4 5" id="KW-0472">Membrane</keyword>
<dbReference type="PANTHER" id="PTHR11863">
    <property type="entry name" value="STEROL DESATURASE"/>
    <property type="match status" value="1"/>
</dbReference>
<keyword evidence="2 5" id="KW-0812">Transmembrane</keyword>
<evidence type="ECO:0000259" key="6">
    <source>
        <dbReference type="Pfam" id="PF04116"/>
    </source>
</evidence>
<dbReference type="AlphaFoldDB" id="A0A367LSQ3"/>
<keyword evidence="8" id="KW-1185">Reference proteome</keyword>
<dbReference type="GO" id="GO:0016491">
    <property type="term" value="F:oxidoreductase activity"/>
    <property type="evidence" value="ECO:0007669"/>
    <property type="project" value="InterPro"/>
</dbReference>
<reference evidence="7 8" key="1">
    <citation type="journal article" date="2015" name="BMC Genomics">
        <title>Insights from the genome of Ophiocordyceps polyrhachis-furcata to pathogenicity and host specificity in insect fungi.</title>
        <authorList>
            <person name="Wichadakul D."/>
            <person name="Kobmoo N."/>
            <person name="Ingsriswang S."/>
            <person name="Tangphatsornruang S."/>
            <person name="Chantasingh D."/>
            <person name="Luangsa-ard J.J."/>
            <person name="Eurwilaichitr L."/>
        </authorList>
    </citation>
    <scope>NUCLEOTIDE SEQUENCE [LARGE SCALE GENOMIC DNA]</scope>
    <source>
        <strain evidence="7 8">BCC 54312</strain>
    </source>
</reference>
<sequence length="343" mass="39168">MTVHDFKPYTLHPRPPLIPGISDLQLSLICPIAINWLLSAAFEICDRAGWLSQYRLHTTAEELTRNRVTRRECLIVTIQSQCLQTILGLALGSLGEGDMTGFEDYYETIWIGRVHSASKAIFSLLSLSGIDFCALENKLSRHVSIISTPEHAGLEVPIGRFLYWYLMPGLQFVLTLVIADAFMFSIHRLEHTNSWLYKHIHSQHHRFYVPYAWAGYYNHPFDSLVVDGVSYAIGSWATGISTRLSVFLFSYASIKNVLDHSGFAFPSRLFRLISSTDADFHDVHHQSWGLKHNFGLYLGIWDRMTGSYFHDRELITKLRVKNRIAAEKMMAREAGLSAEDVRK</sequence>
<evidence type="ECO:0000256" key="2">
    <source>
        <dbReference type="ARBA" id="ARBA00022692"/>
    </source>
</evidence>
<comment type="subcellular location">
    <subcellularLocation>
        <location evidence="1">Membrane</location>
    </subcellularLocation>
</comment>
<evidence type="ECO:0000313" key="7">
    <source>
        <dbReference type="EMBL" id="RCI17272.1"/>
    </source>
</evidence>
<comment type="caution">
    <text evidence="7">The sequence shown here is derived from an EMBL/GenBank/DDBJ whole genome shotgun (WGS) entry which is preliminary data.</text>
</comment>
<feature type="domain" description="Fatty acid hydroxylase" evidence="6">
    <location>
        <begin position="172"/>
        <end position="306"/>
    </location>
</feature>
<organism evidence="7 8">
    <name type="scientific">Ophiocordyceps polyrhachis-furcata BCC 54312</name>
    <dbReference type="NCBI Taxonomy" id="1330021"/>
    <lineage>
        <taxon>Eukaryota</taxon>
        <taxon>Fungi</taxon>
        <taxon>Dikarya</taxon>
        <taxon>Ascomycota</taxon>
        <taxon>Pezizomycotina</taxon>
        <taxon>Sordariomycetes</taxon>
        <taxon>Hypocreomycetidae</taxon>
        <taxon>Hypocreales</taxon>
        <taxon>Ophiocordycipitaceae</taxon>
        <taxon>Ophiocordyceps</taxon>
    </lineage>
</organism>
<feature type="transmembrane region" description="Helical" evidence="5">
    <location>
        <begin position="162"/>
        <end position="184"/>
    </location>
</feature>
<keyword evidence="3 5" id="KW-1133">Transmembrane helix</keyword>
<dbReference type="GO" id="GO:0008610">
    <property type="term" value="P:lipid biosynthetic process"/>
    <property type="evidence" value="ECO:0007669"/>
    <property type="project" value="InterPro"/>
</dbReference>
<dbReference type="InterPro" id="IPR050307">
    <property type="entry name" value="Sterol_Desaturase_Related"/>
</dbReference>
<evidence type="ECO:0000313" key="8">
    <source>
        <dbReference type="Proteomes" id="UP000253664"/>
    </source>
</evidence>
<protein>
    <recommendedName>
        <fullName evidence="6">Fatty acid hydroxylase domain-containing protein</fullName>
    </recommendedName>
</protein>
<dbReference type="EMBL" id="LKCN02000001">
    <property type="protein sequence ID" value="RCI17272.1"/>
    <property type="molecule type" value="Genomic_DNA"/>
</dbReference>
<evidence type="ECO:0000256" key="5">
    <source>
        <dbReference type="SAM" id="Phobius"/>
    </source>
</evidence>
<dbReference type="InterPro" id="IPR006694">
    <property type="entry name" value="Fatty_acid_hydroxylase"/>
</dbReference>
<accession>A0A367LSQ3</accession>
<evidence type="ECO:0000256" key="4">
    <source>
        <dbReference type="ARBA" id="ARBA00023136"/>
    </source>
</evidence>
<evidence type="ECO:0000256" key="3">
    <source>
        <dbReference type="ARBA" id="ARBA00022989"/>
    </source>
</evidence>
<evidence type="ECO:0000256" key="1">
    <source>
        <dbReference type="ARBA" id="ARBA00004370"/>
    </source>
</evidence>
<dbReference type="GO" id="GO:0016020">
    <property type="term" value="C:membrane"/>
    <property type="evidence" value="ECO:0007669"/>
    <property type="project" value="UniProtKB-SubCell"/>
</dbReference>
<dbReference type="STRING" id="1330021.A0A367LSQ3"/>
<proteinExistence type="predicted"/>
<dbReference type="OrthoDB" id="408954at2759"/>
<dbReference type="Proteomes" id="UP000253664">
    <property type="component" value="Unassembled WGS sequence"/>
</dbReference>